<keyword evidence="1" id="KW-1185">Reference proteome</keyword>
<reference evidence="2" key="1">
    <citation type="submission" date="2022-11" db="UniProtKB">
        <authorList>
            <consortium name="WormBaseParasite"/>
        </authorList>
    </citation>
    <scope>IDENTIFICATION</scope>
</reference>
<evidence type="ECO:0000313" key="2">
    <source>
        <dbReference type="WBParaSite" id="jg23508"/>
    </source>
</evidence>
<sequence>MQRSICGDYTHDASRISSISYSRHLAENAERFLERRQFPKTLGAIDGKHIALVQPDHAGALFYKYRFGLEIYSLWTLEHQAEQRCKLMADFSNSRIP</sequence>
<organism evidence="1 2">
    <name type="scientific">Ditylenchus dipsaci</name>
    <dbReference type="NCBI Taxonomy" id="166011"/>
    <lineage>
        <taxon>Eukaryota</taxon>
        <taxon>Metazoa</taxon>
        <taxon>Ecdysozoa</taxon>
        <taxon>Nematoda</taxon>
        <taxon>Chromadorea</taxon>
        <taxon>Rhabditida</taxon>
        <taxon>Tylenchina</taxon>
        <taxon>Tylenchomorpha</taxon>
        <taxon>Sphaerularioidea</taxon>
        <taxon>Anguinidae</taxon>
        <taxon>Anguininae</taxon>
        <taxon>Ditylenchus</taxon>
    </lineage>
</organism>
<dbReference type="AlphaFoldDB" id="A0A915DU31"/>
<accession>A0A915DU31</accession>
<dbReference type="WBParaSite" id="jg23508">
    <property type="protein sequence ID" value="jg23508"/>
    <property type="gene ID" value="jg23508"/>
</dbReference>
<protein>
    <submittedName>
        <fullName evidence="2">DDE Tnp4 domain-containing protein</fullName>
    </submittedName>
</protein>
<evidence type="ECO:0000313" key="1">
    <source>
        <dbReference type="Proteomes" id="UP000887574"/>
    </source>
</evidence>
<name>A0A915DU31_9BILA</name>
<dbReference type="Proteomes" id="UP000887574">
    <property type="component" value="Unplaced"/>
</dbReference>
<proteinExistence type="predicted"/>